<dbReference type="KEGG" id="slac:SKTS_33060"/>
<reference evidence="2" key="1">
    <citation type="submission" date="2020-03" db="EMBL/GenBank/DDBJ databases">
        <title>Complete genome sequence of sulfur-oxidizing bacterium skT11.</title>
        <authorList>
            <person name="Kanda M."/>
            <person name="Kojima H."/>
            <person name="Fukui M."/>
        </authorList>
    </citation>
    <scope>NUCLEOTIDE SEQUENCE [LARGE SCALE GENOMIC DNA]</scope>
    <source>
        <strain evidence="2">skT11</strain>
    </source>
</reference>
<dbReference type="RefSeq" id="WP_173067794.1">
    <property type="nucleotide sequence ID" value="NZ_AP022853.1"/>
</dbReference>
<name>A0A6F8VGE9_9PROT</name>
<protein>
    <submittedName>
        <fullName evidence="1">Uncharacterized protein</fullName>
    </submittedName>
</protein>
<accession>A0A6F8VGE9</accession>
<evidence type="ECO:0000313" key="1">
    <source>
        <dbReference type="EMBL" id="BCB28420.1"/>
    </source>
</evidence>
<evidence type="ECO:0000313" key="2">
    <source>
        <dbReference type="Proteomes" id="UP000502260"/>
    </source>
</evidence>
<proteinExistence type="predicted"/>
<organism evidence="1 2">
    <name type="scientific">Sulfurimicrobium lacus</name>
    <dbReference type="NCBI Taxonomy" id="2715678"/>
    <lineage>
        <taxon>Bacteria</taxon>
        <taxon>Pseudomonadati</taxon>
        <taxon>Pseudomonadota</taxon>
        <taxon>Betaproteobacteria</taxon>
        <taxon>Nitrosomonadales</taxon>
        <taxon>Sulfuricellaceae</taxon>
        <taxon>Sulfurimicrobium</taxon>
    </lineage>
</organism>
<gene>
    <name evidence="1" type="ORF">SKTS_33060</name>
</gene>
<sequence>MTERNDVALLADMACEIDYLRDKFLKPEWHDALTACVKTLHDVAQAASTEFGFEIYATDGDD</sequence>
<dbReference type="EMBL" id="AP022853">
    <property type="protein sequence ID" value="BCB28420.1"/>
    <property type="molecule type" value="Genomic_DNA"/>
</dbReference>
<dbReference type="Proteomes" id="UP000502260">
    <property type="component" value="Chromosome"/>
</dbReference>
<dbReference type="AlphaFoldDB" id="A0A6F8VGE9"/>
<keyword evidence="2" id="KW-1185">Reference proteome</keyword>